<sequence length="1054" mass="118167">MDQVPQITVSESTHPMDKTDTVHISFEEGQQPPSNDMDADLHDNARSSFISSSSGTSGTSDESINYRDSVISYTSIDSMDRQSIASEAGGLSRINSTRSMPPERTHNDSDGSEDGHMLIKNVVRKTLTRKTAIRRTHTLTPNSSPKVKDRRNRSISSSDSPLAELQKRGAVKEFITVYFELRFYTQTHEIQTTRDLLLRDAIKPILATAEIDLRGIDIFIESSTSPTPLDFPTYPLSGRHLHVRAKAGKNSKAVISPSFAQKTMEDGEEKEDSGEPFIATIPMRKDMSKFLGVEQKEIQPTPRQSTQTLERKKDLTKLLGINQPDPIPNSKGNRRTSVATGQPVTIKDPAKEKVDPKFLKLKQTLDDFMINGLPDFPALLTFTTKREDDEECFQFEESWRAMGDEETVSQLTKKQTDQQEAIWEIIKTEVGYIKNIRIMVDFYLCTLINLQASAMLNQIETEKIFSNISAIEKLHTRFWKEKLSNVVTKARAEKRIPSATDLAEAFEGFADLFAPYIKFCTDEHECMKYLRERTKDNEMLRFFIEWAERHPNSQRRKLQDLLVYPMQRITKYPLLLIAVEKKTLEEGENAVVSTRISEVKEFVMRVNHELRQEQERQTMEDTIDHIESFEAVSVPSGCEELAKLVDEHATLDLLGSMPNAPPAQARWLHMKGAFKMRDADNRFDAYGFLFTDMFVLAKPKKGENYKIIKPPMRVDMIRTQELKDGSGFALVHVDEYNCAVYGCVLSAANTQEWLHKMETARELYENMCSFELNYHNRKEVDDGSGEPPTSPEAMVFSMQNTAFPLIVDNNSPYSSPLNSPRLKDRRMLSPLSMSIQGGSQSSLNTAGGVSPVPEEDTEEGEEGKDDASSEVHQVSSPGAAEVGIDGGSPADKLNSLSDQGRSTFPPSKRQSQNGDKVQNSVPTVASGETNGGSPTKTQTKSNQRRPANLTLPPTHPQPTSPVSPNNTTIMAFESDDDEPSEPMCPMPLSVAPSSPRKISLQQPPMYPVNKSPNRTRRKTTTALGNNKKQNGEETKSKGKFSKLLNKKKSAPSKI</sequence>
<dbReference type="InterPro" id="IPR040181">
    <property type="entry name" value="PKHG5/7"/>
</dbReference>
<dbReference type="RefSeq" id="XP_038060703.1">
    <property type="nucleotide sequence ID" value="XM_038204775.1"/>
</dbReference>
<dbReference type="InterPro" id="IPR011993">
    <property type="entry name" value="PH-like_dom_sf"/>
</dbReference>
<keyword evidence="4" id="KW-1185">Reference proteome</keyword>
<dbReference type="GO" id="GO:0005886">
    <property type="term" value="C:plasma membrane"/>
    <property type="evidence" value="ECO:0007669"/>
    <property type="project" value="TreeGrafter"/>
</dbReference>
<dbReference type="Gene3D" id="1.20.900.10">
    <property type="entry name" value="Dbl homology (DH) domain"/>
    <property type="match status" value="1"/>
</dbReference>
<dbReference type="GO" id="GO:0005085">
    <property type="term" value="F:guanyl-nucleotide exchange factor activity"/>
    <property type="evidence" value="ECO:0007669"/>
    <property type="project" value="InterPro"/>
</dbReference>
<feature type="compositionally biased region" description="Polar residues" evidence="1">
    <location>
        <begin position="1"/>
        <end position="13"/>
    </location>
</feature>
<dbReference type="SMART" id="SM00325">
    <property type="entry name" value="RhoGEF"/>
    <property type="match status" value="1"/>
</dbReference>
<accession>A0A914AAA9</accession>
<feature type="region of interest" description="Disordered" evidence="1">
    <location>
        <begin position="1"/>
        <end position="63"/>
    </location>
</feature>
<evidence type="ECO:0000259" key="2">
    <source>
        <dbReference type="PROSITE" id="PS50010"/>
    </source>
</evidence>
<dbReference type="PROSITE" id="PS50010">
    <property type="entry name" value="DH_2"/>
    <property type="match status" value="1"/>
</dbReference>
<dbReference type="GO" id="GO:0043542">
    <property type="term" value="P:endothelial cell migration"/>
    <property type="evidence" value="ECO:0007669"/>
    <property type="project" value="TreeGrafter"/>
</dbReference>
<organism evidence="3 4">
    <name type="scientific">Patiria miniata</name>
    <name type="common">Bat star</name>
    <name type="synonym">Asterina miniata</name>
    <dbReference type="NCBI Taxonomy" id="46514"/>
    <lineage>
        <taxon>Eukaryota</taxon>
        <taxon>Metazoa</taxon>
        <taxon>Echinodermata</taxon>
        <taxon>Eleutherozoa</taxon>
        <taxon>Asterozoa</taxon>
        <taxon>Asteroidea</taxon>
        <taxon>Valvatacea</taxon>
        <taxon>Valvatida</taxon>
        <taxon>Asterinidae</taxon>
        <taxon>Patiria</taxon>
    </lineage>
</organism>
<dbReference type="Proteomes" id="UP000887568">
    <property type="component" value="Unplaced"/>
</dbReference>
<dbReference type="OrthoDB" id="660555at2759"/>
<feature type="region of interest" description="Disordered" evidence="1">
    <location>
        <begin position="133"/>
        <end position="162"/>
    </location>
</feature>
<evidence type="ECO:0000256" key="1">
    <source>
        <dbReference type="SAM" id="MobiDB-lite"/>
    </source>
</evidence>
<feature type="compositionally biased region" description="Basic and acidic residues" evidence="1">
    <location>
        <begin position="101"/>
        <end position="116"/>
    </location>
</feature>
<dbReference type="InterPro" id="IPR035899">
    <property type="entry name" value="DBL_dom_sf"/>
</dbReference>
<dbReference type="PANTHER" id="PTHR13217">
    <property type="entry name" value="PLECKSTRIN HOMOLOGY DOMAIN-CONTAINING FAMILY G MEMBER 7"/>
    <property type="match status" value="1"/>
</dbReference>
<dbReference type="AlphaFoldDB" id="A0A914AAA9"/>
<dbReference type="Gene3D" id="2.30.29.30">
    <property type="entry name" value="Pleckstrin-homology domain (PH domain)/Phosphotyrosine-binding domain (PTB)"/>
    <property type="match status" value="1"/>
</dbReference>
<dbReference type="InterPro" id="IPR000219">
    <property type="entry name" value="DH_dom"/>
</dbReference>
<evidence type="ECO:0000313" key="3">
    <source>
        <dbReference type="EnsemblMetazoa" id="XP_038060703.1"/>
    </source>
</evidence>
<name>A0A914AAA9_PATMI</name>
<feature type="compositionally biased region" description="Polar residues" evidence="1">
    <location>
        <begin position="833"/>
        <end position="847"/>
    </location>
</feature>
<dbReference type="CDD" id="cd13244">
    <property type="entry name" value="PH_PLEKHG5_G6"/>
    <property type="match status" value="1"/>
</dbReference>
<dbReference type="GO" id="GO:0007266">
    <property type="term" value="P:Rho protein signal transduction"/>
    <property type="evidence" value="ECO:0007669"/>
    <property type="project" value="TreeGrafter"/>
</dbReference>
<feature type="region of interest" description="Disordered" evidence="1">
    <location>
        <begin position="833"/>
        <end position="1054"/>
    </location>
</feature>
<feature type="region of interest" description="Disordered" evidence="1">
    <location>
        <begin position="84"/>
        <end position="116"/>
    </location>
</feature>
<feature type="compositionally biased region" description="Acidic residues" evidence="1">
    <location>
        <begin position="853"/>
        <end position="864"/>
    </location>
</feature>
<dbReference type="EnsemblMetazoa" id="XM_038204775.1">
    <property type="protein sequence ID" value="XP_038060703.1"/>
    <property type="gene ID" value="LOC119731585"/>
</dbReference>
<dbReference type="Pfam" id="PF00621">
    <property type="entry name" value="RhoGEF"/>
    <property type="match status" value="1"/>
</dbReference>
<feature type="domain" description="DH" evidence="2">
    <location>
        <begin position="417"/>
        <end position="609"/>
    </location>
</feature>
<feature type="compositionally biased region" description="Low complexity" evidence="1">
    <location>
        <begin position="47"/>
        <end position="63"/>
    </location>
</feature>
<evidence type="ECO:0000313" key="4">
    <source>
        <dbReference type="Proteomes" id="UP000887568"/>
    </source>
</evidence>
<dbReference type="CDD" id="cd00160">
    <property type="entry name" value="RhoGEF"/>
    <property type="match status" value="1"/>
</dbReference>
<reference evidence="3" key="1">
    <citation type="submission" date="2022-11" db="UniProtKB">
        <authorList>
            <consortium name="EnsemblMetazoa"/>
        </authorList>
    </citation>
    <scope>IDENTIFICATION</scope>
</reference>
<dbReference type="GeneID" id="119731585"/>
<dbReference type="PANTHER" id="PTHR13217:SF11">
    <property type="entry name" value="PLECKSTRIN HOMOLOGY DOMAIN-CONTAINING FAMILY G MEMBER 5"/>
    <property type="match status" value="1"/>
</dbReference>
<protein>
    <recommendedName>
        <fullName evidence="2">DH domain-containing protein</fullName>
    </recommendedName>
</protein>
<dbReference type="GO" id="GO:0030424">
    <property type="term" value="C:axon"/>
    <property type="evidence" value="ECO:0007669"/>
    <property type="project" value="TreeGrafter"/>
</dbReference>
<proteinExistence type="predicted"/>
<dbReference type="SUPFAM" id="SSF48065">
    <property type="entry name" value="DBL homology domain (DH-domain)"/>
    <property type="match status" value="1"/>
</dbReference>
<dbReference type="SUPFAM" id="SSF50729">
    <property type="entry name" value="PH domain-like"/>
    <property type="match status" value="1"/>
</dbReference>
<feature type="region of interest" description="Disordered" evidence="1">
    <location>
        <begin position="320"/>
        <end position="349"/>
    </location>
</feature>
<dbReference type="GO" id="GO:0030139">
    <property type="term" value="C:endocytic vesicle"/>
    <property type="evidence" value="ECO:0007669"/>
    <property type="project" value="TreeGrafter"/>
</dbReference>
<feature type="compositionally biased region" description="Basic residues" evidence="1">
    <location>
        <begin position="1037"/>
        <end position="1054"/>
    </location>
</feature>
<feature type="compositionally biased region" description="Polar residues" evidence="1">
    <location>
        <begin position="894"/>
        <end position="945"/>
    </location>
</feature>